<dbReference type="InterPro" id="IPR013096">
    <property type="entry name" value="Cupin_2"/>
</dbReference>
<dbReference type="CDD" id="cd02231">
    <property type="entry name" value="cupin_BLL6423-like"/>
    <property type="match status" value="1"/>
</dbReference>
<dbReference type="Proteomes" id="UP001316803">
    <property type="component" value="Unassembled WGS sequence"/>
</dbReference>
<dbReference type="SUPFAM" id="SSF51182">
    <property type="entry name" value="RmlC-like cupins"/>
    <property type="match status" value="1"/>
</dbReference>
<sequence>MSAPPPSSQYPPNTNRTVHRYITTHDANGKAIFDSTIPTEAPTRSVLNGDMHFSLMYTNNSFPASMSTPADIEAYASYLETPPAITIPGGSVCRICNYAPGYLTPMHRTASMDFGVVLEGEIELVLDSGETRRLKRGDVVVQRGTNHAWRNVSPDVGGVGQWARMLYVLESAVPVSVGGRVLGEDEAGID</sequence>
<dbReference type="AlphaFoldDB" id="A0AAN8I1A9"/>
<evidence type="ECO:0000259" key="1">
    <source>
        <dbReference type="Pfam" id="PF07883"/>
    </source>
</evidence>
<dbReference type="EMBL" id="JAKLMC020000046">
    <property type="protein sequence ID" value="KAK5948542.1"/>
    <property type="molecule type" value="Genomic_DNA"/>
</dbReference>
<dbReference type="PANTHER" id="PTHR36156">
    <property type="entry name" value="SLR2101 PROTEIN"/>
    <property type="match status" value="1"/>
</dbReference>
<comment type="caution">
    <text evidence="2">The sequence shown here is derived from an EMBL/GenBank/DDBJ whole genome shotgun (WGS) entry which is preliminary data.</text>
</comment>
<evidence type="ECO:0000313" key="3">
    <source>
        <dbReference type="Proteomes" id="UP001316803"/>
    </source>
</evidence>
<keyword evidence="3" id="KW-1185">Reference proteome</keyword>
<dbReference type="InterPro" id="IPR014710">
    <property type="entry name" value="RmlC-like_jellyroll"/>
</dbReference>
<protein>
    <recommendedName>
        <fullName evidence="1">Cupin type-2 domain-containing protein</fullName>
    </recommendedName>
</protein>
<reference evidence="2 3" key="1">
    <citation type="submission" date="2022-12" db="EMBL/GenBank/DDBJ databases">
        <title>Genomic features and morphological characterization of a novel Knufia sp. strain isolated from spacecraft assembly facility.</title>
        <authorList>
            <person name="Teixeira M."/>
            <person name="Chander A.M."/>
            <person name="Stajich J.E."/>
            <person name="Venkateswaran K."/>
        </authorList>
    </citation>
    <scope>NUCLEOTIDE SEQUENCE [LARGE SCALE GENOMIC DNA]</scope>
    <source>
        <strain evidence="2 3">FJI-L2-BK-P2</strain>
    </source>
</reference>
<dbReference type="PANTHER" id="PTHR36156:SF3">
    <property type="entry name" value="CUPIN 2 CONSERVED BARREL DOMAIN-CONTAINING PROTEIN"/>
    <property type="match status" value="1"/>
</dbReference>
<dbReference type="Pfam" id="PF07883">
    <property type="entry name" value="Cupin_2"/>
    <property type="match status" value="1"/>
</dbReference>
<name>A0AAN8I1A9_9EURO</name>
<gene>
    <name evidence="2" type="ORF">OHC33_010438</name>
</gene>
<evidence type="ECO:0000313" key="2">
    <source>
        <dbReference type="EMBL" id="KAK5948542.1"/>
    </source>
</evidence>
<dbReference type="InterPro" id="IPR047142">
    <property type="entry name" value="OryJ/VirC-like"/>
</dbReference>
<accession>A0AAN8I1A9</accession>
<organism evidence="2 3">
    <name type="scientific">Knufia fluminis</name>
    <dbReference type="NCBI Taxonomy" id="191047"/>
    <lineage>
        <taxon>Eukaryota</taxon>
        <taxon>Fungi</taxon>
        <taxon>Dikarya</taxon>
        <taxon>Ascomycota</taxon>
        <taxon>Pezizomycotina</taxon>
        <taxon>Eurotiomycetes</taxon>
        <taxon>Chaetothyriomycetidae</taxon>
        <taxon>Chaetothyriales</taxon>
        <taxon>Trichomeriaceae</taxon>
        <taxon>Knufia</taxon>
    </lineage>
</organism>
<proteinExistence type="predicted"/>
<dbReference type="Gene3D" id="2.60.120.10">
    <property type="entry name" value="Jelly Rolls"/>
    <property type="match status" value="1"/>
</dbReference>
<feature type="domain" description="Cupin type-2" evidence="1">
    <location>
        <begin position="95"/>
        <end position="154"/>
    </location>
</feature>
<dbReference type="InterPro" id="IPR011051">
    <property type="entry name" value="RmlC_Cupin_sf"/>
</dbReference>